<dbReference type="STRING" id="879212.DespoDRAFT_01484"/>
<accession>I5B1Q7</accession>
<keyword evidence="2" id="KW-1185">Reference proteome</keyword>
<evidence type="ECO:0000313" key="1">
    <source>
        <dbReference type="EMBL" id="EIM63420.1"/>
    </source>
</evidence>
<evidence type="ECO:0000313" key="2">
    <source>
        <dbReference type="Proteomes" id="UP000005778"/>
    </source>
</evidence>
<dbReference type="EMBL" id="CM001488">
    <property type="protein sequence ID" value="EIM63420.1"/>
    <property type="molecule type" value="Genomic_DNA"/>
</dbReference>
<gene>
    <name evidence="1" type="ORF">DespoDRAFT_01484</name>
</gene>
<dbReference type="AlphaFoldDB" id="I5B1Q7"/>
<dbReference type="OrthoDB" id="9806524at2"/>
<proteinExistence type="predicted"/>
<dbReference type="RefSeq" id="WP_004072481.1">
    <property type="nucleotide sequence ID" value="NZ_CM001488.1"/>
</dbReference>
<sequence length="231" mass="26154">MNKHIEALTHSQHKDLRLSKITSFSFAANISSVKLSLSELRKASLYYPIVFLKGNPTLPQALLSLEPGNNNFIDDKGNWKVPYIPAYFRLYPFALAAIQNQEEKLALCIDPEAEHFKSGMGDPLFTADGKLTEFVQKILKSLEVYQKEIALAQALFKSLDKQGLIVDRAYKYRVNQAEKSIQGFKGIDMKKLHAMDDKPLAEYVKNGTMKMVYEVNDSLSNFSKFIAPVQK</sequence>
<organism evidence="1 2">
    <name type="scientific">Desulfobacter postgatei 2ac9</name>
    <dbReference type="NCBI Taxonomy" id="879212"/>
    <lineage>
        <taxon>Bacteria</taxon>
        <taxon>Pseudomonadati</taxon>
        <taxon>Thermodesulfobacteriota</taxon>
        <taxon>Desulfobacteria</taxon>
        <taxon>Desulfobacterales</taxon>
        <taxon>Desulfobacteraceae</taxon>
        <taxon>Desulfobacter</taxon>
    </lineage>
</organism>
<name>I5B1Q7_9BACT</name>
<reference evidence="1 2" key="1">
    <citation type="submission" date="2011-09" db="EMBL/GenBank/DDBJ databases">
        <authorList>
            <consortium name="US DOE Joint Genome Institute (JGI-PGF)"/>
            <person name="Lucas S."/>
            <person name="Han J."/>
            <person name="Lapidus A."/>
            <person name="Cheng J.-F."/>
            <person name="Goodwin L."/>
            <person name="Pitluck S."/>
            <person name="Peters L."/>
            <person name="Land M.L."/>
            <person name="Hauser L."/>
            <person name="Orellana R."/>
            <person name="Lovley D."/>
            <person name="Woyke T.J."/>
        </authorList>
    </citation>
    <scope>NUCLEOTIDE SEQUENCE [LARGE SCALE GENOMIC DNA]</scope>
    <source>
        <strain evidence="1 2">2ac9</strain>
    </source>
</reference>
<dbReference type="InterPro" id="IPR010836">
    <property type="entry name" value="SapC"/>
</dbReference>
<reference evidence="1 2" key="2">
    <citation type="submission" date="2012-02" db="EMBL/GenBank/DDBJ databases">
        <title>Improved High-Quality Draft sequence of Desulfobacter postgatei 2ac9.</title>
        <authorList>
            <consortium name="US DOE Joint Genome Institute"/>
            <person name="Lucas S."/>
            <person name="Han J."/>
            <person name="Lapidus A."/>
            <person name="Cheng J.-F."/>
            <person name="Goodwin L."/>
            <person name="Pitluck S."/>
            <person name="Peters L."/>
            <person name="Ovchinnikova G."/>
            <person name="Held B."/>
            <person name="Detter J.C."/>
            <person name="Han C."/>
            <person name="Tapia R."/>
            <person name="Land M."/>
            <person name="Hauser L."/>
            <person name="Kyrpides N."/>
            <person name="Ivanova N."/>
            <person name="Pagani I."/>
            <person name="Orellana R."/>
            <person name="Lovley D."/>
            <person name="Woyke T."/>
        </authorList>
    </citation>
    <scope>NUCLEOTIDE SEQUENCE [LARGE SCALE GENOMIC DNA]</scope>
    <source>
        <strain evidence="1 2">2ac9</strain>
    </source>
</reference>
<dbReference type="HOGENOM" id="CLU_074824_1_1_7"/>
<dbReference type="Pfam" id="PF07277">
    <property type="entry name" value="SapC"/>
    <property type="match status" value="1"/>
</dbReference>
<dbReference type="eggNOG" id="COG1262">
    <property type="taxonomic scope" value="Bacteria"/>
</dbReference>
<dbReference type="Proteomes" id="UP000005778">
    <property type="component" value="Chromosome"/>
</dbReference>
<protein>
    <submittedName>
        <fullName evidence="1">SapC</fullName>
    </submittedName>
</protein>